<dbReference type="AlphaFoldDB" id="A0A1D9PS67"/>
<sequence>MSTMELAINYQSKGQWHFSDPVSGTHFGSKPTDVSDPLLIPGAWLLVDKKQRAYAMASSNSGMLIELKRRIWSFFTCEKLSFKYVAPTESAELSGTYRWKYDKKTTKYVLTKKRDPLRRVFATLNLDKVYPTGIPGKMQLFDQAKALAPDHALLSMDNEFALKELDKFIILSTLEILFREERRPKCYWDDEKDVAYWPAQTRDVRKCGCLCHCFPGECTPTKLADKSEEKLEKLRKNTFNLKVREVESEEEELSA</sequence>
<dbReference type="KEGG" id="ssl:SS1G_09928"/>
<name>A0A1D9PS67_SCLS1</name>
<reference evidence="2" key="1">
    <citation type="journal article" date="2017" name="Genome Biol. Evol.">
        <title>The complete genome sequence of the phytopathogenic fungus Sclerotinia sclerotiorum reveals insights into the genome architecture of broad host range pathogens.</title>
        <authorList>
            <person name="Derbyshire M."/>
            <person name="Denton-Giles M."/>
            <person name="Hegedus D."/>
            <person name="Seifbarghy S."/>
            <person name="Rollins J."/>
            <person name="van Kan J."/>
            <person name="Seidl M.F."/>
            <person name="Faino L."/>
            <person name="Mbengue M."/>
            <person name="Navaud O."/>
            <person name="Raffaele S."/>
            <person name="Hammond-Kosack K."/>
            <person name="Heard S."/>
            <person name="Oliver R."/>
        </authorList>
    </citation>
    <scope>NUCLEOTIDE SEQUENCE [LARGE SCALE GENOMIC DNA]</scope>
    <source>
        <strain evidence="2">ATCC 18683 / 1980 / Ss-1</strain>
    </source>
</reference>
<protein>
    <submittedName>
        <fullName evidence="1">Uncharacterized protein</fullName>
    </submittedName>
</protein>
<evidence type="ECO:0000313" key="2">
    <source>
        <dbReference type="Proteomes" id="UP000177798"/>
    </source>
</evidence>
<accession>A0A1D9PS67</accession>
<dbReference type="VEuPathDB" id="FungiDB:sscle_01g002660"/>
<organism evidence="1 2">
    <name type="scientific">Sclerotinia sclerotiorum (strain ATCC 18683 / 1980 / Ss-1)</name>
    <name type="common">White mold</name>
    <name type="synonym">Whetzelinia sclerotiorum</name>
    <dbReference type="NCBI Taxonomy" id="665079"/>
    <lineage>
        <taxon>Eukaryota</taxon>
        <taxon>Fungi</taxon>
        <taxon>Dikarya</taxon>
        <taxon>Ascomycota</taxon>
        <taxon>Pezizomycotina</taxon>
        <taxon>Leotiomycetes</taxon>
        <taxon>Helotiales</taxon>
        <taxon>Sclerotiniaceae</taxon>
        <taxon>Sclerotinia</taxon>
    </lineage>
</organism>
<gene>
    <name evidence="1" type="ORF">sscle_01g002660</name>
</gene>
<dbReference type="RefSeq" id="XP_001589294.1">
    <property type="nucleotide sequence ID" value="XM_001589244.1"/>
</dbReference>
<dbReference type="Proteomes" id="UP000177798">
    <property type="component" value="Chromosome 1"/>
</dbReference>
<dbReference type="OrthoDB" id="3524263at2759"/>
<proteinExistence type="predicted"/>
<evidence type="ECO:0000313" key="1">
    <source>
        <dbReference type="EMBL" id="APA05496.1"/>
    </source>
</evidence>
<dbReference type="EMBL" id="CP017814">
    <property type="protein sequence ID" value="APA05496.1"/>
    <property type="molecule type" value="Genomic_DNA"/>
</dbReference>
<dbReference type="OMA" id="VECFINP"/>